<dbReference type="SUPFAM" id="SSF48452">
    <property type="entry name" value="TPR-like"/>
    <property type="match status" value="1"/>
</dbReference>
<dbReference type="GO" id="GO:0051301">
    <property type="term" value="P:cell division"/>
    <property type="evidence" value="ECO:0007669"/>
    <property type="project" value="InterPro"/>
</dbReference>
<dbReference type="Pfam" id="PF13174">
    <property type="entry name" value="TPR_6"/>
    <property type="match status" value="1"/>
</dbReference>
<keyword evidence="4" id="KW-1185">Reference proteome</keyword>
<organism evidence="3 4">
    <name type="scientific">Oleidesulfovibrio alaskensis (strain ATCC BAA-1058 / DSM 17464 / G20)</name>
    <name type="common">Desulfovibrio alaskensis</name>
    <dbReference type="NCBI Taxonomy" id="207559"/>
    <lineage>
        <taxon>Bacteria</taxon>
        <taxon>Pseudomonadati</taxon>
        <taxon>Thermodesulfobacteriota</taxon>
        <taxon>Desulfovibrionia</taxon>
        <taxon>Desulfovibrionales</taxon>
        <taxon>Desulfovibrionaceae</taxon>
        <taxon>Oleidesulfovibrio</taxon>
    </lineage>
</organism>
<dbReference type="InterPro" id="IPR014162">
    <property type="entry name" value="CpoB_C"/>
</dbReference>
<sequence length="335" mass="36432">MKNIAKALCATAAVIALGGCVQQRDLDLLEVRIAQQERHVDSLTRELNNASRQIDSVQPSQADLWAQVQTMRNDVALLQGQMDALLNTEDSLPEAMAQIKELRADADRMELALRQIESEFGLELEVLKRPAPAAPSANATRHNATVQNATRTLPAANATMAIPENDPVAAAVTTLPVATTRGKTPGNATGGAPAQIQPPQGNTTAQTAPKADPADMLYEQALASFKERNYQAAQRQWKEFATAFPAHAMVANAVFWQGECFYQMEDYARAVLAYQDVVTKHADSSKYLPAMLKQGISLIRLGKTKAGKIRLEEIIKKHPGTPEAKRAATVLKETK</sequence>
<dbReference type="HOGENOM" id="CLU_044315_3_0_7"/>
<dbReference type="NCBIfam" id="TIGR02795">
    <property type="entry name" value="tol_pal_ybgF"/>
    <property type="match status" value="1"/>
</dbReference>
<protein>
    <submittedName>
        <fullName evidence="3">Tol-pal system protein YbgF</fullName>
    </submittedName>
</protein>
<dbReference type="eggNOG" id="COG1729">
    <property type="taxonomic scope" value="Bacteria"/>
</dbReference>
<reference evidence="3 4" key="1">
    <citation type="journal article" date="2011" name="J. Bacteriol.">
        <title>Complete genome sequence and updated annotation of Desulfovibrio alaskensis G20.</title>
        <authorList>
            <person name="Hauser L.J."/>
            <person name="Land M.L."/>
            <person name="Brown S.D."/>
            <person name="Larimer F."/>
            <person name="Keller K.L."/>
            <person name="Rapp-Giles B.J."/>
            <person name="Price M.N."/>
            <person name="Lin M."/>
            <person name="Bruce D.C."/>
            <person name="Detter J.C."/>
            <person name="Tapia R."/>
            <person name="Han C.S."/>
            <person name="Goodwin L.A."/>
            <person name="Cheng J.F."/>
            <person name="Pitluck S."/>
            <person name="Copeland A."/>
            <person name="Lucas S."/>
            <person name="Nolan M."/>
            <person name="Lapidus A.L."/>
            <person name="Palumbo A.V."/>
            <person name="Wall J.D."/>
        </authorList>
    </citation>
    <scope>NUCLEOTIDE SEQUENCE [LARGE SCALE GENOMIC DNA]</scope>
    <source>
        <strain evidence="4">ATCC BAA 1058 / DSM 17464 / G20</strain>
    </source>
</reference>
<feature type="coiled-coil region" evidence="1">
    <location>
        <begin position="26"/>
        <end position="53"/>
    </location>
</feature>
<evidence type="ECO:0000313" key="4">
    <source>
        <dbReference type="Proteomes" id="UP000002710"/>
    </source>
</evidence>
<dbReference type="InterPro" id="IPR019734">
    <property type="entry name" value="TPR_rpt"/>
</dbReference>
<dbReference type="Proteomes" id="UP000002710">
    <property type="component" value="Chromosome"/>
</dbReference>
<dbReference type="KEGG" id="dde:Dde_2145"/>
<keyword evidence="1" id="KW-0175">Coiled coil</keyword>
<accession>Q30ZF4</accession>
<dbReference type="EMBL" id="CP000112">
    <property type="protein sequence ID" value="ABB38942.1"/>
    <property type="molecule type" value="Genomic_DNA"/>
</dbReference>
<dbReference type="Gene3D" id="1.25.40.10">
    <property type="entry name" value="Tetratricopeptide repeat domain"/>
    <property type="match status" value="1"/>
</dbReference>
<dbReference type="Pfam" id="PF13432">
    <property type="entry name" value="TPR_16"/>
    <property type="match status" value="1"/>
</dbReference>
<feature type="region of interest" description="Disordered" evidence="2">
    <location>
        <begin position="179"/>
        <end position="210"/>
    </location>
</feature>
<dbReference type="STRING" id="207559.Dde_2145"/>
<name>Q30ZF4_OLEA2</name>
<dbReference type="AlphaFoldDB" id="Q30ZF4"/>
<gene>
    <name evidence="3" type="ordered locus">Dde_2145</name>
</gene>
<dbReference type="PROSITE" id="PS51257">
    <property type="entry name" value="PROKAR_LIPOPROTEIN"/>
    <property type="match status" value="1"/>
</dbReference>
<dbReference type="InterPro" id="IPR034706">
    <property type="entry name" value="CpoB"/>
</dbReference>
<dbReference type="InterPro" id="IPR011990">
    <property type="entry name" value="TPR-like_helical_dom_sf"/>
</dbReference>
<evidence type="ECO:0000256" key="2">
    <source>
        <dbReference type="SAM" id="MobiDB-lite"/>
    </source>
</evidence>
<proteinExistence type="inferred from homology"/>
<feature type="coiled-coil region" evidence="1">
    <location>
        <begin position="85"/>
        <end position="119"/>
    </location>
</feature>
<evidence type="ECO:0000313" key="3">
    <source>
        <dbReference type="EMBL" id="ABB38942.1"/>
    </source>
</evidence>
<dbReference type="RefSeq" id="WP_011368043.1">
    <property type="nucleotide sequence ID" value="NC_007519.1"/>
</dbReference>
<dbReference type="HAMAP" id="MF_02066">
    <property type="entry name" value="CpoB"/>
    <property type="match status" value="1"/>
</dbReference>
<evidence type="ECO:0000256" key="1">
    <source>
        <dbReference type="SAM" id="Coils"/>
    </source>
</evidence>
<feature type="compositionally biased region" description="Polar residues" evidence="2">
    <location>
        <begin position="197"/>
        <end position="207"/>
    </location>
</feature>